<comment type="similarity">
    <text evidence="1">Belongs to the bacterial sugar transferase family.</text>
</comment>
<dbReference type="AlphaFoldDB" id="A0A1L9NSI6"/>
<keyword evidence="6" id="KW-1185">Reference proteome</keyword>
<keyword evidence="3" id="KW-1133">Transmembrane helix</keyword>
<dbReference type="EMBL" id="MLCB01000193">
    <property type="protein sequence ID" value="OJI92219.1"/>
    <property type="molecule type" value="Genomic_DNA"/>
</dbReference>
<dbReference type="PANTHER" id="PTHR30576">
    <property type="entry name" value="COLANIC BIOSYNTHESIS UDP-GLUCOSE LIPID CARRIER TRANSFERASE"/>
    <property type="match status" value="1"/>
</dbReference>
<evidence type="ECO:0000313" key="5">
    <source>
        <dbReference type="EMBL" id="OJI92219.1"/>
    </source>
</evidence>
<evidence type="ECO:0000259" key="4">
    <source>
        <dbReference type="Pfam" id="PF02397"/>
    </source>
</evidence>
<feature type="domain" description="Bacterial sugar transferase" evidence="4">
    <location>
        <begin position="7"/>
        <end position="174"/>
    </location>
</feature>
<dbReference type="PANTHER" id="PTHR30576:SF10">
    <property type="entry name" value="SLL5057 PROTEIN"/>
    <property type="match status" value="1"/>
</dbReference>
<gene>
    <name evidence="5" type="primary">epsL_1</name>
    <name evidence="5" type="ORF">PFRI_35510</name>
</gene>
<keyword evidence="3" id="KW-0812">Transmembrane</keyword>
<reference evidence="5 6" key="1">
    <citation type="submission" date="2016-10" db="EMBL/GenBank/DDBJ databases">
        <title>Genome sequence of Planktotalea frisia SH6-1.</title>
        <authorList>
            <person name="Poehlein A."/>
            <person name="Bakenhus I."/>
            <person name="Voget S."/>
            <person name="Brinkhoff T."/>
            <person name="Simon M."/>
        </authorList>
    </citation>
    <scope>NUCLEOTIDE SEQUENCE [LARGE SCALE GENOMIC DNA]</scope>
    <source>
        <strain evidence="5 6">SH6-1</strain>
    </source>
</reference>
<proteinExistence type="inferred from homology"/>
<dbReference type="Pfam" id="PF02397">
    <property type="entry name" value="Bac_transf"/>
    <property type="match status" value="1"/>
</dbReference>
<dbReference type="InterPro" id="IPR003362">
    <property type="entry name" value="Bact_transf"/>
</dbReference>
<accession>A0A1L9NSI6</accession>
<feature type="transmembrane region" description="Helical" evidence="3">
    <location>
        <begin position="6"/>
        <end position="29"/>
    </location>
</feature>
<comment type="caution">
    <text evidence="5">The sequence shown here is derived from an EMBL/GenBank/DDBJ whole genome shotgun (WGS) entry which is preliminary data.</text>
</comment>
<keyword evidence="3" id="KW-0472">Membrane</keyword>
<sequence length="184" mass="20454">MARLPVILLCVVSLILLTPVWIILFALVYREDRSFPILKQERIGKNKVPFSCYKIRTMKTSTATVASHQASYEEVTKVGKFLRRTGIDELPQIANVLFGDMNIVGPRPCLPSQTALIEARDAQNVYSVLPGITGLAQVQGLDMSDPERLTKIDSDYVQGRTLWLDIQIIWATVRGKGAGDAIKP</sequence>
<evidence type="ECO:0000256" key="1">
    <source>
        <dbReference type="ARBA" id="ARBA00006464"/>
    </source>
</evidence>
<evidence type="ECO:0000313" key="6">
    <source>
        <dbReference type="Proteomes" id="UP000184514"/>
    </source>
</evidence>
<name>A0A1L9NSI6_9RHOB</name>
<organism evidence="5 6">
    <name type="scientific">Planktotalea frisia</name>
    <dbReference type="NCBI Taxonomy" id="696762"/>
    <lineage>
        <taxon>Bacteria</taxon>
        <taxon>Pseudomonadati</taxon>
        <taxon>Pseudomonadota</taxon>
        <taxon>Alphaproteobacteria</taxon>
        <taxon>Rhodobacterales</taxon>
        <taxon>Paracoccaceae</taxon>
        <taxon>Planktotalea</taxon>
    </lineage>
</organism>
<dbReference type="GO" id="GO:0016780">
    <property type="term" value="F:phosphotransferase activity, for other substituted phosphate groups"/>
    <property type="evidence" value="ECO:0007669"/>
    <property type="project" value="TreeGrafter"/>
</dbReference>
<dbReference type="RefSeq" id="WP_072632048.1">
    <property type="nucleotide sequence ID" value="NZ_MLCB01000193.1"/>
</dbReference>
<evidence type="ECO:0000256" key="3">
    <source>
        <dbReference type="SAM" id="Phobius"/>
    </source>
</evidence>
<dbReference type="GO" id="GO:0000271">
    <property type="term" value="P:polysaccharide biosynthetic process"/>
    <property type="evidence" value="ECO:0007669"/>
    <property type="project" value="UniProtKB-KW"/>
</dbReference>
<dbReference type="EC" id="2.-.-.-" evidence="5"/>
<keyword evidence="5" id="KW-0808">Transferase</keyword>
<dbReference type="STRING" id="696762.PFRI_35510"/>
<dbReference type="Proteomes" id="UP000184514">
    <property type="component" value="Unassembled WGS sequence"/>
</dbReference>
<keyword evidence="2" id="KW-0270">Exopolysaccharide synthesis</keyword>
<dbReference type="OrthoDB" id="9808602at2"/>
<protein>
    <submittedName>
        <fullName evidence="5">Putative sugar transferase EpsL</fullName>
        <ecNumber evidence="5">2.-.-.-</ecNumber>
    </submittedName>
</protein>
<evidence type="ECO:0000256" key="2">
    <source>
        <dbReference type="ARBA" id="ARBA00023169"/>
    </source>
</evidence>